<keyword evidence="3" id="KW-1185">Reference proteome</keyword>
<keyword evidence="1" id="KW-0812">Transmembrane</keyword>
<keyword evidence="1" id="KW-1133">Transmembrane helix</keyword>
<reference evidence="2 3" key="1">
    <citation type="journal article" date="2017" name="Nat. Commun.">
        <title>Genome assembly with in vitro proximity ligation data and whole-genome triplication in lettuce.</title>
        <authorList>
            <person name="Reyes-Chin-Wo S."/>
            <person name="Wang Z."/>
            <person name="Yang X."/>
            <person name="Kozik A."/>
            <person name="Arikit S."/>
            <person name="Song C."/>
            <person name="Xia L."/>
            <person name="Froenicke L."/>
            <person name="Lavelle D.O."/>
            <person name="Truco M.J."/>
            <person name="Xia R."/>
            <person name="Zhu S."/>
            <person name="Xu C."/>
            <person name="Xu H."/>
            <person name="Xu X."/>
            <person name="Cox K."/>
            <person name="Korf I."/>
            <person name="Meyers B.C."/>
            <person name="Michelmore R.W."/>
        </authorList>
    </citation>
    <scope>NUCLEOTIDE SEQUENCE [LARGE SCALE GENOMIC DNA]</scope>
    <source>
        <strain evidence="3">cv. Salinas</strain>
        <tissue evidence="2">Seedlings</tissue>
    </source>
</reference>
<protein>
    <submittedName>
        <fullName evidence="2">Uncharacterized protein</fullName>
    </submittedName>
</protein>
<name>A0A9R1VBY4_LACSA</name>
<evidence type="ECO:0000313" key="3">
    <source>
        <dbReference type="Proteomes" id="UP000235145"/>
    </source>
</evidence>
<organism evidence="2 3">
    <name type="scientific">Lactuca sativa</name>
    <name type="common">Garden lettuce</name>
    <dbReference type="NCBI Taxonomy" id="4236"/>
    <lineage>
        <taxon>Eukaryota</taxon>
        <taxon>Viridiplantae</taxon>
        <taxon>Streptophyta</taxon>
        <taxon>Embryophyta</taxon>
        <taxon>Tracheophyta</taxon>
        <taxon>Spermatophyta</taxon>
        <taxon>Magnoliopsida</taxon>
        <taxon>eudicotyledons</taxon>
        <taxon>Gunneridae</taxon>
        <taxon>Pentapetalae</taxon>
        <taxon>asterids</taxon>
        <taxon>campanulids</taxon>
        <taxon>Asterales</taxon>
        <taxon>Asteraceae</taxon>
        <taxon>Cichorioideae</taxon>
        <taxon>Cichorieae</taxon>
        <taxon>Lactucinae</taxon>
        <taxon>Lactuca</taxon>
    </lineage>
</organism>
<evidence type="ECO:0000313" key="2">
    <source>
        <dbReference type="EMBL" id="KAJ0203308.1"/>
    </source>
</evidence>
<gene>
    <name evidence="2" type="ORF">LSAT_V11C500298010</name>
</gene>
<evidence type="ECO:0000256" key="1">
    <source>
        <dbReference type="SAM" id="Phobius"/>
    </source>
</evidence>
<keyword evidence="1" id="KW-0472">Membrane</keyword>
<dbReference type="EMBL" id="NBSK02000005">
    <property type="protein sequence ID" value="KAJ0203308.1"/>
    <property type="molecule type" value="Genomic_DNA"/>
</dbReference>
<dbReference type="AlphaFoldDB" id="A0A9R1VBY4"/>
<proteinExistence type="predicted"/>
<sequence>MFTNEGFGPLARLKVDTCFSIFSSPLSFGSFTQVETCIINIMLLLLPSFILNITIVYRYQRHRHQTSFPCSTSRDVFFRHLFAIIAYYQLPDVGI</sequence>
<feature type="transmembrane region" description="Helical" evidence="1">
    <location>
        <begin position="38"/>
        <end position="57"/>
    </location>
</feature>
<dbReference type="Proteomes" id="UP000235145">
    <property type="component" value="Unassembled WGS sequence"/>
</dbReference>
<accession>A0A9R1VBY4</accession>
<comment type="caution">
    <text evidence="2">The sequence shown here is derived from an EMBL/GenBank/DDBJ whole genome shotgun (WGS) entry which is preliminary data.</text>
</comment>